<dbReference type="EMBL" id="CM042053">
    <property type="protein sequence ID" value="KAI3715614.1"/>
    <property type="molecule type" value="Genomic_DNA"/>
</dbReference>
<reference evidence="1 2" key="2">
    <citation type="journal article" date="2022" name="Mol. Ecol. Resour.">
        <title>The genomes of chicory, endive, great burdock and yacon provide insights into Asteraceae paleo-polyploidization history and plant inulin production.</title>
        <authorList>
            <person name="Fan W."/>
            <person name="Wang S."/>
            <person name="Wang H."/>
            <person name="Wang A."/>
            <person name="Jiang F."/>
            <person name="Liu H."/>
            <person name="Zhao H."/>
            <person name="Xu D."/>
            <person name="Zhang Y."/>
        </authorList>
    </citation>
    <scope>NUCLEOTIDE SEQUENCE [LARGE SCALE GENOMIC DNA]</scope>
    <source>
        <strain evidence="2">cv. Niubang</strain>
    </source>
</reference>
<proteinExistence type="predicted"/>
<name>A0ACB9B157_ARCLA</name>
<accession>A0ACB9B157</accession>
<organism evidence="1 2">
    <name type="scientific">Arctium lappa</name>
    <name type="common">Greater burdock</name>
    <name type="synonym">Lappa major</name>
    <dbReference type="NCBI Taxonomy" id="4217"/>
    <lineage>
        <taxon>Eukaryota</taxon>
        <taxon>Viridiplantae</taxon>
        <taxon>Streptophyta</taxon>
        <taxon>Embryophyta</taxon>
        <taxon>Tracheophyta</taxon>
        <taxon>Spermatophyta</taxon>
        <taxon>Magnoliopsida</taxon>
        <taxon>eudicotyledons</taxon>
        <taxon>Gunneridae</taxon>
        <taxon>Pentapetalae</taxon>
        <taxon>asterids</taxon>
        <taxon>campanulids</taxon>
        <taxon>Asterales</taxon>
        <taxon>Asteraceae</taxon>
        <taxon>Carduoideae</taxon>
        <taxon>Cardueae</taxon>
        <taxon>Arctiinae</taxon>
        <taxon>Arctium</taxon>
    </lineage>
</organism>
<evidence type="ECO:0000313" key="2">
    <source>
        <dbReference type="Proteomes" id="UP001055879"/>
    </source>
</evidence>
<protein>
    <submittedName>
        <fullName evidence="1">Uncharacterized protein</fullName>
    </submittedName>
</protein>
<dbReference type="Proteomes" id="UP001055879">
    <property type="component" value="Linkage Group LG07"/>
</dbReference>
<keyword evidence="2" id="KW-1185">Reference proteome</keyword>
<gene>
    <name evidence="1" type="ORF">L6452_22600</name>
</gene>
<evidence type="ECO:0000313" key="1">
    <source>
        <dbReference type="EMBL" id="KAI3715614.1"/>
    </source>
</evidence>
<comment type="caution">
    <text evidence="1">The sequence shown here is derived from an EMBL/GenBank/DDBJ whole genome shotgun (WGS) entry which is preliminary data.</text>
</comment>
<reference evidence="2" key="1">
    <citation type="journal article" date="2022" name="Mol. Ecol. Resour.">
        <title>The genomes of chicory, endive, great burdock and yacon provide insights into Asteraceae palaeo-polyploidization history and plant inulin production.</title>
        <authorList>
            <person name="Fan W."/>
            <person name="Wang S."/>
            <person name="Wang H."/>
            <person name="Wang A."/>
            <person name="Jiang F."/>
            <person name="Liu H."/>
            <person name="Zhao H."/>
            <person name="Xu D."/>
            <person name="Zhang Y."/>
        </authorList>
    </citation>
    <scope>NUCLEOTIDE SEQUENCE [LARGE SCALE GENOMIC DNA]</scope>
    <source>
        <strain evidence="2">cv. Niubang</strain>
    </source>
</reference>
<sequence length="84" mass="9334">MDVDFEVLQNTAISNVENQLKTLSKKVLLPAYDDKKEEKDVSGSQPVEIYETPEEVPCSFSKDALIMPSSSIFFVDALMMPSSS</sequence>